<organism evidence="1">
    <name type="scientific">Schistocephalus solidus</name>
    <name type="common">Tapeworm</name>
    <dbReference type="NCBI Taxonomy" id="70667"/>
    <lineage>
        <taxon>Eukaryota</taxon>
        <taxon>Metazoa</taxon>
        <taxon>Spiralia</taxon>
        <taxon>Lophotrochozoa</taxon>
        <taxon>Platyhelminthes</taxon>
        <taxon>Cestoda</taxon>
        <taxon>Eucestoda</taxon>
        <taxon>Diphyllobothriidea</taxon>
        <taxon>Diphyllobothriidae</taxon>
        <taxon>Schistocephalus</taxon>
    </lineage>
</organism>
<sequence>MSREREHCKDKCKHRELEQKDKMSWGNKIVRYGTCLLTHPEETVVGKHRTRGGNREGAVRNVLYAREREREGNKTSTHFGRIQCIGIVSTVPVGTKNTPR</sequence>
<protein>
    <submittedName>
        <fullName evidence="1">Uncharacterized protein</fullName>
    </submittedName>
</protein>
<reference evidence="1" key="1">
    <citation type="submission" date="2016-01" db="EMBL/GenBank/DDBJ databases">
        <title>Reference transcriptome for the parasite Schistocephalus solidus: insights into the molecular evolution of parasitism.</title>
        <authorList>
            <person name="Hebert F.O."/>
            <person name="Grambauer S."/>
            <person name="Barber I."/>
            <person name="Landry C.R."/>
            <person name="Aubin-Horth N."/>
        </authorList>
    </citation>
    <scope>NUCLEOTIDE SEQUENCE</scope>
</reference>
<gene>
    <name evidence="1" type="ORF">TR163104</name>
</gene>
<evidence type="ECO:0000313" key="1">
    <source>
        <dbReference type="EMBL" id="JAP42104.1"/>
    </source>
</evidence>
<dbReference type="EMBL" id="GEEE01021121">
    <property type="protein sequence ID" value="JAP42104.1"/>
    <property type="molecule type" value="Transcribed_RNA"/>
</dbReference>
<dbReference type="AlphaFoldDB" id="A0A0X3NQK6"/>
<name>A0A0X3NQK6_SCHSO</name>
<proteinExistence type="predicted"/>
<accession>A0A0X3NQK6</accession>